<dbReference type="Pfam" id="PF12937">
    <property type="entry name" value="F-box-like"/>
    <property type="match status" value="1"/>
</dbReference>
<dbReference type="Gene3D" id="1.20.1280.50">
    <property type="match status" value="1"/>
</dbReference>
<dbReference type="AlphaFoldDB" id="A0A6J1SZA3"/>
<keyword evidence="2" id="KW-1185">Reference proteome</keyword>
<dbReference type="SMART" id="SM00256">
    <property type="entry name" value="FBOX"/>
    <property type="match status" value="1"/>
</dbReference>
<dbReference type="RefSeq" id="XP_026286157.2">
    <property type="nucleotide sequence ID" value="XM_026430372.2"/>
</dbReference>
<proteinExistence type="predicted"/>
<dbReference type="SUPFAM" id="SSF52047">
    <property type="entry name" value="RNI-like"/>
    <property type="match status" value="1"/>
</dbReference>
<feature type="domain" description="F-box" evidence="1">
    <location>
        <begin position="1"/>
        <end position="44"/>
    </location>
</feature>
<dbReference type="CDD" id="cd09917">
    <property type="entry name" value="F-box_SF"/>
    <property type="match status" value="1"/>
</dbReference>
<name>A0A6J1SZA3_FRAOC</name>
<dbReference type="SUPFAM" id="SSF81383">
    <property type="entry name" value="F-box domain"/>
    <property type="match status" value="1"/>
</dbReference>
<dbReference type="InterPro" id="IPR001810">
    <property type="entry name" value="F-box_dom"/>
</dbReference>
<dbReference type="InterPro" id="IPR032675">
    <property type="entry name" value="LRR_dom_sf"/>
</dbReference>
<dbReference type="KEGG" id="foc:113211853"/>
<organism evidence="2 3">
    <name type="scientific">Frankliniella occidentalis</name>
    <name type="common">Western flower thrips</name>
    <name type="synonym">Euthrips occidentalis</name>
    <dbReference type="NCBI Taxonomy" id="133901"/>
    <lineage>
        <taxon>Eukaryota</taxon>
        <taxon>Metazoa</taxon>
        <taxon>Ecdysozoa</taxon>
        <taxon>Arthropoda</taxon>
        <taxon>Hexapoda</taxon>
        <taxon>Insecta</taxon>
        <taxon>Pterygota</taxon>
        <taxon>Neoptera</taxon>
        <taxon>Paraneoptera</taxon>
        <taxon>Thysanoptera</taxon>
        <taxon>Terebrantia</taxon>
        <taxon>Thripoidea</taxon>
        <taxon>Thripidae</taxon>
        <taxon>Frankliniella</taxon>
    </lineage>
</organism>
<dbReference type="Proteomes" id="UP000504606">
    <property type="component" value="Unplaced"/>
</dbReference>
<protein>
    <submittedName>
        <fullName evidence="3">Uncharacterized protein LOC113211853</fullName>
    </submittedName>
</protein>
<evidence type="ECO:0000259" key="1">
    <source>
        <dbReference type="PROSITE" id="PS50181"/>
    </source>
</evidence>
<dbReference type="InterPro" id="IPR036047">
    <property type="entry name" value="F-box-like_dom_sf"/>
</dbReference>
<evidence type="ECO:0000313" key="3">
    <source>
        <dbReference type="RefSeq" id="XP_026286157.2"/>
    </source>
</evidence>
<accession>A0A6J1SZA3</accession>
<dbReference type="OrthoDB" id="8246423at2759"/>
<reference evidence="3" key="1">
    <citation type="submission" date="2025-08" db="UniProtKB">
        <authorList>
            <consortium name="RefSeq"/>
        </authorList>
    </citation>
    <scope>IDENTIFICATION</scope>
    <source>
        <tissue evidence="3">Whole organism</tissue>
    </source>
</reference>
<gene>
    <name evidence="3" type="primary">LOC113211853</name>
</gene>
<dbReference type="GeneID" id="113211853"/>
<dbReference type="PROSITE" id="PS50181">
    <property type="entry name" value="FBOX"/>
    <property type="match status" value="1"/>
</dbReference>
<evidence type="ECO:0000313" key="2">
    <source>
        <dbReference type="Proteomes" id="UP000504606"/>
    </source>
</evidence>
<sequence length="462" mass="51006">MELLPDDVLVEVMKYLDVPSLMTCRLVCKRLGGLALHPDAWRDRYLPASGPVPACAVLRLAPCLEGMSVKLQSAKCILAYTTTRCAVSRLLLEVAGSHGLHAALIIRNQEALGRLRCVEVEFCAPRVARADVSVLWGTVAATRGLEQLHLDCPGLTVRHMDSLTSHCTPPRPSLKYIQAELSSKSQNFNNLVLSAHAPTLDLVHISNHSYGRCPTSTATATILAGMPNLRQLYCPLQLPGLEAVAACESLRELHLHVCAKTEVQDVAGAAGLLRRATQLRELNVHYDCDPDEIAYKYGYDETIFQDLIAELVRALASSGRSRIESLAVWDPDTFEDDTFPSLRQLLAALPSLKHLRHLRLQAAPDELLLGITPDTAPALQRLALRLRSVDYPPCAHAWLHRDAVKQVLSVNPSLELFVTPMRLYCSQGACVACALGCHLRLWDSIQKEFCLFDDEWILIPRG</sequence>
<dbReference type="Gene3D" id="3.80.10.10">
    <property type="entry name" value="Ribonuclease Inhibitor"/>
    <property type="match status" value="1"/>
</dbReference>